<dbReference type="Gene3D" id="3.30.70.1900">
    <property type="match status" value="1"/>
</dbReference>
<dbReference type="GO" id="GO:0003723">
    <property type="term" value="F:RNA binding"/>
    <property type="evidence" value="ECO:0007669"/>
    <property type="project" value="UniProtKB-KW"/>
</dbReference>
<dbReference type="InterPro" id="IPR010156">
    <property type="entry name" value="CRISPR-assoc_prot_Cas6"/>
</dbReference>
<reference evidence="5 6" key="1">
    <citation type="submission" date="2017-02" db="EMBL/GenBank/DDBJ databases">
        <title>Genome sequence of Clostridium beijerinckii Br21.</title>
        <authorList>
            <person name="Fonseca B.C."/>
            <person name="Guazzaroni M.E."/>
            <person name="Riano-Pachon D.M."/>
            <person name="Reginatto V."/>
        </authorList>
    </citation>
    <scope>NUCLEOTIDE SEQUENCE [LARGE SCALE GENOMIC DNA]</scope>
    <source>
        <strain evidence="5 6">Br21</strain>
    </source>
</reference>
<evidence type="ECO:0000313" key="5">
    <source>
        <dbReference type="EMBL" id="OOP72439.1"/>
    </source>
</evidence>
<name>A0A1S9N4L3_CLOBE</name>
<keyword evidence="2" id="KW-0694">RNA-binding</keyword>
<dbReference type="RefSeq" id="WP_078116237.1">
    <property type="nucleotide sequence ID" value="NZ_JABFUE010000001.1"/>
</dbReference>
<dbReference type="Pfam" id="PF01881">
    <property type="entry name" value="Cas_Cas6_C"/>
    <property type="match status" value="1"/>
</dbReference>
<comment type="similarity">
    <text evidence="1">Belongs to the CRISPR-associated protein Cas6/Cse3/CasE family.</text>
</comment>
<organism evidence="5 6">
    <name type="scientific">Clostridium beijerinckii</name>
    <name type="common">Clostridium MP</name>
    <dbReference type="NCBI Taxonomy" id="1520"/>
    <lineage>
        <taxon>Bacteria</taxon>
        <taxon>Bacillati</taxon>
        <taxon>Bacillota</taxon>
        <taxon>Clostridia</taxon>
        <taxon>Eubacteriales</taxon>
        <taxon>Clostridiaceae</taxon>
        <taxon>Clostridium</taxon>
    </lineage>
</organism>
<dbReference type="AlphaFoldDB" id="A0A1S9N4L3"/>
<dbReference type="PANTHER" id="PTHR36984:SF1">
    <property type="entry name" value="CRISPR-ASSOCIATED ENDORIBONUCLEASE CAS6 1"/>
    <property type="match status" value="1"/>
</dbReference>
<feature type="domain" description="CRISPR associated protein Cas6 C-terminal" evidence="4">
    <location>
        <begin position="118"/>
        <end position="226"/>
    </location>
</feature>
<dbReference type="PANTHER" id="PTHR36984">
    <property type="entry name" value="CRISPR-ASSOCIATED ENDORIBONUCLEASE CAS6 1"/>
    <property type="match status" value="1"/>
</dbReference>
<keyword evidence="3" id="KW-0051">Antiviral defense</keyword>
<evidence type="ECO:0000256" key="1">
    <source>
        <dbReference type="ARBA" id="ARBA00005937"/>
    </source>
</evidence>
<accession>A0A1S9N4L3</accession>
<dbReference type="Proteomes" id="UP000190959">
    <property type="component" value="Unassembled WGS sequence"/>
</dbReference>
<dbReference type="EMBL" id="MWMH01000005">
    <property type="protein sequence ID" value="OOP72439.1"/>
    <property type="molecule type" value="Genomic_DNA"/>
</dbReference>
<dbReference type="GO" id="GO:0016788">
    <property type="term" value="F:hydrolase activity, acting on ester bonds"/>
    <property type="evidence" value="ECO:0007669"/>
    <property type="project" value="InterPro"/>
</dbReference>
<evidence type="ECO:0000259" key="4">
    <source>
        <dbReference type="Pfam" id="PF01881"/>
    </source>
</evidence>
<evidence type="ECO:0000313" key="6">
    <source>
        <dbReference type="Proteomes" id="UP000190959"/>
    </source>
</evidence>
<gene>
    <name evidence="5" type="ORF">CBEIBR21_16030</name>
</gene>
<comment type="caution">
    <text evidence="5">The sequence shown here is derived from an EMBL/GenBank/DDBJ whole genome shotgun (WGS) entry which is preliminary data.</text>
</comment>
<dbReference type="Gene3D" id="3.30.70.1890">
    <property type="match status" value="1"/>
</dbReference>
<dbReference type="InterPro" id="IPR045747">
    <property type="entry name" value="CRISPR-assoc_prot_Cas6_N_sf"/>
</dbReference>
<dbReference type="InterPro" id="IPR049435">
    <property type="entry name" value="Cas_Cas6_C"/>
</dbReference>
<dbReference type="GO" id="GO:0051607">
    <property type="term" value="P:defense response to virus"/>
    <property type="evidence" value="ECO:0007669"/>
    <property type="project" value="UniProtKB-KW"/>
</dbReference>
<protein>
    <submittedName>
        <fullName evidence="5">CRISPR-associated endoribonuclease Cas6</fullName>
    </submittedName>
</protein>
<evidence type="ECO:0000256" key="2">
    <source>
        <dbReference type="ARBA" id="ARBA00022884"/>
    </source>
</evidence>
<evidence type="ECO:0000256" key="3">
    <source>
        <dbReference type="ARBA" id="ARBA00023118"/>
    </source>
</evidence>
<sequence length="230" mass="26918">MNVFQIKLKIFILKNIPIEDSQEIVSAFIDGGLSKDNRLLELHESNKFKGYCFDAPYPLEEDKIYKKDKIYTLTIRTIDKELADFFANKLVNEFNANIKGLTSEVRILPKKHIEKLYSITPAVMKNEDGYWKNKIKLDEFEKRLKVNLIKKYNSIANSKIDEDFQLYSTIEFKNRKPISIKYKNIKLLGDKISLNITENETAQELAYMSLGTGIFEMNARGYGFVNYRWL</sequence>
<dbReference type="NCBIfam" id="TIGR01877">
    <property type="entry name" value="cas_cas6"/>
    <property type="match status" value="1"/>
</dbReference>
<proteinExistence type="inferred from homology"/>